<reference evidence="4" key="1">
    <citation type="submission" date="2021-11" db="EMBL/GenBank/DDBJ databases">
        <authorList>
            <person name="Rodrigo-Torres L."/>
            <person name="Arahal R. D."/>
            <person name="Lucena T."/>
        </authorList>
    </citation>
    <scope>NUCLEOTIDE SEQUENCE</scope>
    <source>
        <strain evidence="4">CECT 7929</strain>
    </source>
</reference>
<dbReference type="RefSeq" id="WP_237467960.1">
    <property type="nucleotide sequence ID" value="NZ_CAKLDI010000002.1"/>
</dbReference>
<dbReference type="Gene3D" id="3.90.79.10">
    <property type="entry name" value="Nucleoside Triphosphate Pyrophosphohydrolase"/>
    <property type="match status" value="1"/>
</dbReference>
<evidence type="ECO:0000313" key="5">
    <source>
        <dbReference type="Proteomes" id="UP000838672"/>
    </source>
</evidence>
<feature type="domain" description="Nudix hydrolase" evidence="3">
    <location>
        <begin position="1"/>
        <end position="128"/>
    </location>
</feature>
<dbReference type="InterPro" id="IPR000086">
    <property type="entry name" value="NUDIX_hydrolase_dom"/>
</dbReference>
<evidence type="ECO:0000256" key="1">
    <source>
        <dbReference type="ARBA" id="ARBA00001946"/>
    </source>
</evidence>
<keyword evidence="2" id="KW-0378">Hydrolase</keyword>
<dbReference type="Pfam" id="PF00293">
    <property type="entry name" value="NUDIX"/>
    <property type="match status" value="1"/>
</dbReference>
<dbReference type="CDD" id="cd04690">
    <property type="entry name" value="NUDIX_Hydrolase"/>
    <property type="match status" value="1"/>
</dbReference>
<comment type="cofactor">
    <cofactor evidence="1">
        <name>Mg(2+)</name>
        <dbReference type="ChEBI" id="CHEBI:18420"/>
    </cofactor>
</comment>
<accession>A0ABM8ZXU4</accession>
<evidence type="ECO:0000313" key="4">
    <source>
        <dbReference type="EMBL" id="CAH0535100.1"/>
    </source>
</evidence>
<dbReference type="PANTHER" id="PTHR43046:SF2">
    <property type="entry name" value="8-OXO-DGTP DIPHOSPHATASE-RELATED"/>
    <property type="match status" value="1"/>
</dbReference>
<dbReference type="SUPFAM" id="SSF55811">
    <property type="entry name" value="Nudix"/>
    <property type="match status" value="1"/>
</dbReference>
<dbReference type="InterPro" id="IPR015797">
    <property type="entry name" value="NUDIX_hydrolase-like_dom_sf"/>
</dbReference>
<dbReference type="Proteomes" id="UP000838672">
    <property type="component" value="Unassembled WGS sequence"/>
</dbReference>
<proteinExistence type="predicted"/>
<organism evidence="4 5">
    <name type="scientific">Vibrio stylophorae</name>
    <dbReference type="NCBI Taxonomy" id="659351"/>
    <lineage>
        <taxon>Bacteria</taxon>
        <taxon>Pseudomonadati</taxon>
        <taxon>Pseudomonadota</taxon>
        <taxon>Gammaproteobacteria</taxon>
        <taxon>Vibrionales</taxon>
        <taxon>Vibrionaceae</taxon>
        <taxon>Vibrio</taxon>
    </lineage>
</organism>
<protein>
    <recommendedName>
        <fullName evidence="3">Nudix hydrolase domain-containing protein</fullName>
    </recommendedName>
</protein>
<evidence type="ECO:0000259" key="3">
    <source>
        <dbReference type="PROSITE" id="PS51462"/>
    </source>
</evidence>
<gene>
    <name evidence="4" type="ORF">VST7929_02761</name>
</gene>
<keyword evidence="5" id="KW-1185">Reference proteome</keyword>
<dbReference type="PROSITE" id="PS51462">
    <property type="entry name" value="NUDIX"/>
    <property type="match status" value="1"/>
</dbReference>
<dbReference type="EMBL" id="CAKLDI010000002">
    <property type="protein sequence ID" value="CAH0535100.1"/>
    <property type="molecule type" value="Genomic_DNA"/>
</dbReference>
<dbReference type="PANTHER" id="PTHR43046">
    <property type="entry name" value="GDP-MANNOSE MANNOSYL HYDROLASE"/>
    <property type="match status" value="1"/>
</dbReference>
<comment type="caution">
    <text evidence="4">The sequence shown here is derived from an EMBL/GenBank/DDBJ whole genome shotgun (WGS) entry which is preliminary data.</text>
</comment>
<evidence type="ECO:0000256" key="2">
    <source>
        <dbReference type="ARBA" id="ARBA00022801"/>
    </source>
</evidence>
<name>A0ABM8ZXU4_9VIBR</name>
<sequence length="133" mass="14561">MAKVIDKLAWLAIEDHKVLCVRSYGKDLFYMPGGKREAGESDTQALVREINEELSVDLAPNSLSLYGVFEAPADGKAADITVKATCYFASFEGELAAASEIEELAWLGYADLPHCSAVVKLLFEQLYVQGLIK</sequence>